<dbReference type="Pfam" id="PF01569">
    <property type="entry name" value="PAP2"/>
    <property type="match status" value="1"/>
</dbReference>
<reference evidence="3 4" key="1">
    <citation type="submission" date="2016-09" db="EMBL/GenBank/DDBJ databases">
        <title>Complete genome sequence of the Lysinibacillus sphaericus LMG 22257, a specie of Bacillus with ureolytic activity that can effectively biodeposit calcium carbonate.</title>
        <authorList>
            <person name="Yan W."/>
        </authorList>
    </citation>
    <scope>NUCLEOTIDE SEQUENCE [LARGE SCALE GENOMIC DNA]</scope>
    <source>
        <strain evidence="3 4">LMG 22257</strain>
    </source>
</reference>
<organism evidence="3 4">
    <name type="scientific">Sporosarcina ureilytica</name>
    <dbReference type="NCBI Taxonomy" id="298596"/>
    <lineage>
        <taxon>Bacteria</taxon>
        <taxon>Bacillati</taxon>
        <taxon>Bacillota</taxon>
        <taxon>Bacilli</taxon>
        <taxon>Bacillales</taxon>
        <taxon>Caryophanaceae</taxon>
        <taxon>Sporosarcina</taxon>
    </lineage>
</organism>
<dbReference type="PANTHER" id="PTHR14969:SF13">
    <property type="entry name" value="AT30094P"/>
    <property type="match status" value="1"/>
</dbReference>
<sequence>MKGLSKNILIVLVIIVVSGSLFMTMANLVSSGKIESFDLPIIRFVQGLEAPWLTVLFKTFTWIGSAKVVVPITIMVCFLLFFVYKHHQQAFVFAFSIVGTIALNELLKGHFKRARPEIYRIMDAGGFSFPSGHTMMAFSLYGMITYIAWRHIKTVGGRVTLLSFASFMAFMIATSRIYLGVHYPSDIVGGIAASTICVTISIVIYSACQHPRENNETESS</sequence>
<dbReference type="InterPro" id="IPR000326">
    <property type="entry name" value="PAP2/HPO"/>
</dbReference>
<gene>
    <name evidence="3" type="ORF">BI350_01665</name>
</gene>
<protein>
    <recommendedName>
        <fullName evidence="2">Phosphatidic acid phosphatase type 2/haloperoxidase domain-containing protein</fullName>
    </recommendedName>
</protein>
<dbReference type="InterPro" id="IPR036938">
    <property type="entry name" value="PAP2/HPO_sf"/>
</dbReference>
<dbReference type="AlphaFoldDB" id="A0A1D8JCL4"/>
<keyword evidence="1" id="KW-0812">Transmembrane</keyword>
<dbReference type="CDD" id="cd03392">
    <property type="entry name" value="PAP2_like_2"/>
    <property type="match status" value="1"/>
</dbReference>
<evidence type="ECO:0000313" key="4">
    <source>
        <dbReference type="Proteomes" id="UP000185746"/>
    </source>
</evidence>
<dbReference type="Proteomes" id="UP000185746">
    <property type="component" value="Chromosome"/>
</dbReference>
<evidence type="ECO:0000313" key="3">
    <source>
        <dbReference type="EMBL" id="AOV06440.1"/>
    </source>
</evidence>
<keyword evidence="1" id="KW-0472">Membrane</keyword>
<evidence type="ECO:0000259" key="2">
    <source>
        <dbReference type="SMART" id="SM00014"/>
    </source>
</evidence>
<feature type="transmembrane region" description="Helical" evidence="1">
    <location>
        <begin position="161"/>
        <end position="181"/>
    </location>
</feature>
<dbReference type="PANTHER" id="PTHR14969">
    <property type="entry name" value="SPHINGOSINE-1-PHOSPHATE PHOSPHOHYDROLASE"/>
    <property type="match status" value="1"/>
</dbReference>
<evidence type="ECO:0000256" key="1">
    <source>
        <dbReference type="SAM" id="Phobius"/>
    </source>
</evidence>
<dbReference type="SMART" id="SM00014">
    <property type="entry name" value="acidPPc"/>
    <property type="match status" value="1"/>
</dbReference>
<feature type="transmembrane region" description="Helical" evidence="1">
    <location>
        <begin position="60"/>
        <end position="83"/>
    </location>
</feature>
<name>A0A1D8JCL4_9BACL</name>
<dbReference type="SUPFAM" id="SSF48317">
    <property type="entry name" value="Acid phosphatase/Vanadium-dependent haloperoxidase"/>
    <property type="match status" value="1"/>
</dbReference>
<feature type="transmembrane region" description="Helical" evidence="1">
    <location>
        <begin position="90"/>
        <end position="107"/>
    </location>
</feature>
<dbReference type="RefSeq" id="WP_082294934.1">
    <property type="nucleotide sequence ID" value="NZ_CP017560.1"/>
</dbReference>
<dbReference type="Gene3D" id="1.20.144.10">
    <property type="entry name" value="Phosphatidic acid phosphatase type 2/haloperoxidase"/>
    <property type="match status" value="2"/>
</dbReference>
<feature type="transmembrane region" description="Helical" evidence="1">
    <location>
        <begin position="187"/>
        <end position="208"/>
    </location>
</feature>
<keyword evidence="1" id="KW-1133">Transmembrane helix</keyword>
<proteinExistence type="predicted"/>
<dbReference type="EMBL" id="CP017560">
    <property type="protein sequence ID" value="AOV06440.1"/>
    <property type="molecule type" value="Genomic_DNA"/>
</dbReference>
<keyword evidence="4" id="KW-1185">Reference proteome</keyword>
<dbReference type="KEGG" id="surl:BI350_01665"/>
<feature type="transmembrane region" description="Helical" evidence="1">
    <location>
        <begin position="127"/>
        <end position="149"/>
    </location>
</feature>
<feature type="domain" description="Phosphatidic acid phosphatase type 2/haloperoxidase" evidence="2">
    <location>
        <begin position="88"/>
        <end position="202"/>
    </location>
</feature>
<accession>A0A1D8JCL4</accession>